<dbReference type="NCBIfam" id="NF033545">
    <property type="entry name" value="transpos_IS630"/>
    <property type="match status" value="1"/>
</dbReference>
<proteinExistence type="predicted"/>
<evidence type="ECO:0000313" key="2">
    <source>
        <dbReference type="EMBL" id="KAA6327845.1"/>
    </source>
</evidence>
<dbReference type="GO" id="GO:0003676">
    <property type="term" value="F:nucleic acid binding"/>
    <property type="evidence" value="ECO:0007669"/>
    <property type="project" value="InterPro"/>
</dbReference>
<dbReference type="InterPro" id="IPR012337">
    <property type="entry name" value="RNaseH-like_sf"/>
</dbReference>
<evidence type="ECO:0000259" key="1">
    <source>
        <dbReference type="Pfam" id="PF13358"/>
    </source>
</evidence>
<reference evidence="2" key="1">
    <citation type="submission" date="2019-03" db="EMBL/GenBank/DDBJ databases">
        <title>Single cell metagenomics reveals metabolic interactions within the superorganism composed of flagellate Streblomastix strix and complex community of Bacteroidetes bacteria on its surface.</title>
        <authorList>
            <person name="Treitli S.C."/>
            <person name="Kolisko M."/>
            <person name="Husnik F."/>
            <person name="Keeling P."/>
            <person name="Hampl V."/>
        </authorList>
    </citation>
    <scope>NUCLEOTIDE SEQUENCE</scope>
    <source>
        <strain evidence="2">STM</strain>
    </source>
</reference>
<comment type="caution">
    <text evidence="2">The sequence shown here is derived from an EMBL/GenBank/DDBJ whole genome shotgun (WGS) entry which is preliminary data.</text>
</comment>
<dbReference type="InterPro" id="IPR036397">
    <property type="entry name" value="RNaseH_sf"/>
</dbReference>
<dbReference type="InterPro" id="IPR047655">
    <property type="entry name" value="Transpos_IS630-like"/>
</dbReference>
<dbReference type="InterPro" id="IPR038717">
    <property type="entry name" value="Tc1-like_DDE_dom"/>
</dbReference>
<organism evidence="2">
    <name type="scientific">termite gut metagenome</name>
    <dbReference type="NCBI Taxonomy" id="433724"/>
    <lineage>
        <taxon>unclassified sequences</taxon>
        <taxon>metagenomes</taxon>
        <taxon>organismal metagenomes</taxon>
    </lineage>
</organism>
<dbReference type="EMBL" id="SNRY01001920">
    <property type="protein sequence ID" value="KAA6327845.1"/>
    <property type="molecule type" value="Genomic_DNA"/>
</dbReference>
<accession>A0A5J4R2R4</accession>
<dbReference type="Gene3D" id="3.30.420.10">
    <property type="entry name" value="Ribonuclease H-like superfamily/Ribonuclease H"/>
    <property type="match status" value="1"/>
</dbReference>
<sequence length="203" mass="23961">MLSYSWKRARLSLKGKRNKEEFQLKQAQIENLKSLEDSGYIDLYFGDESHFGLTPNVPYAWQKKENPVLLPAAKGKFLNVIGLMTRKNTLFFEALESTYNTDKVIGFMDRFVAQINKKTVVILDNSPIHKSKKFIAKLEEWKEKDVLIFFLPPYSPELNLIEILWRRIKYQWIPFDAYSCFENLKERLEEVLTNFGGKYDIIF</sequence>
<gene>
    <name evidence="2" type="ORF">EZS27_023195</name>
</gene>
<dbReference type="AlphaFoldDB" id="A0A5J4R2R4"/>
<dbReference type="Pfam" id="PF13358">
    <property type="entry name" value="DDE_3"/>
    <property type="match status" value="1"/>
</dbReference>
<protein>
    <recommendedName>
        <fullName evidence="1">Tc1-like transposase DDE domain-containing protein</fullName>
    </recommendedName>
</protein>
<dbReference type="SUPFAM" id="SSF53098">
    <property type="entry name" value="Ribonuclease H-like"/>
    <property type="match status" value="1"/>
</dbReference>
<name>A0A5J4R2R4_9ZZZZ</name>
<feature type="domain" description="Tc1-like transposase DDE" evidence="1">
    <location>
        <begin position="42"/>
        <end position="185"/>
    </location>
</feature>